<accession>A0A831QNJ2</accession>
<sequence length="334" mass="38018">MTMEIEDVAKELGQHLKHNPQLVPALIYHSDITLDKHCKTITKVKGHYPSAHTLLGHVVQGFKAVWQELGELEIKSKILKNYHQKVNLPIIPSDILGSYFAEYYDETKQMFLMPISQYIMQEELGPRVIDDLEDLSINGVYDANNADGQYGNSLNGFAQICLDALADAAHPAFKIPMTALTDTNIVDQVTAFERKLPTKMKKKIKKIFMSENNAERYILQYEEQFGQNKFQSDTMKTRLGKREIVWLPGLETDLIVATPEGNLAKLIDKFDSPPVVKSIQIQDYKIKVFMEFWKGYDFLINEMVFIANFTDAEYGLGDTALTSKYYGFDGVVVP</sequence>
<dbReference type="Proteomes" id="UP000886191">
    <property type="component" value="Unassembled WGS sequence"/>
</dbReference>
<proteinExistence type="predicted"/>
<evidence type="ECO:0000313" key="1">
    <source>
        <dbReference type="EMBL" id="HEA19964.1"/>
    </source>
</evidence>
<reference evidence="1" key="1">
    <citation type="journal article" date="2020" name="mSystems">
        <title>Genome- and Community-Level Interaction Insights into Carbon Utilization and Element Cycling Functions of Hydrothermarchaeota in Hydrothermal Sediment.</title>
        <authorList>
            <person name="Zhou Z."/>
            <person name="Liu Y."/>
            <person name="Xu W."/>
            <person name="Pan J."/>
            <person name="Luo Z.H."/>
            <person name="Li M."/>
        </authorList>
    </citation>
    <scope>NUCLEOTIDE SEQUENCE [LARGE SCALE GENOMIC DNA]</scope>
    <source>
        <strain evidence="1">HyVt-345</strain>
    </source>
</reference>
<protein>
    <submittedName>
        <fullName evidence="1">Uncharacterized protein</fullName>
    </submittedName>
</protein>
<dbReference type="AlphaFoldDB" id="A0A831QNJ2"/>
<name>A0A831QNJ2_9FLAO</name>
<gene>
    <name evidence="1" type="ORF">ENH87_03500</name>
</gene>
<comment type="caution">
    <text evidence="1">The sequence shown here is derived from an EMBL/GenBank/DDBJ whole genome shotgun (WGS) entry which is preliminary data.</text>
</comment>
<organism evidence="1">
    <name type="scientific">Pricia antarctica</name>
    <dbReference type="NCBI Taxonomy" id="641691"/>
    <lineage>
        <taxon>Bacteria</taxon>
        <taxon>Pseudomonadati</taxon>
        <taxon>Bacteroidota</taxon>
        <taxon>Flavobacteriia</taxon>
        <taxon>Flavobacteriales</taxon>
        <taxon>Flavobacteriaceae</taxon>
        <taxon>Pricia</taxon>
    </lineage>
</organism>
<dbReference type="EMBL" id="DRGL01000017">
    <property type="protein sequence ID" value="HEA19964.1"/>
    <property type="molecule type" value="Genomic_DNA"/>
</dbReference>